<dbReference type="InterPro" id="IPR011992">
    <property type="entry name" value="EF-hand-dom_pair"/>
</dbReference>
<feature type="domain" description="EF-hand" evidence="4">
    <location>
        <begin position="85"/>
        <end position="120"/>
    </location>
</feature>
<dbReference type="PANTHER" id="PTHR19237">
    <property type="entry name" value="NUCLEOBINDIN"/>
    <property type="match status" value="1"/>
</dbReference>
<dbReference type="PANTHER" id="PTHR19237:SF20">
    <property type="entry name" value="NUCLEOBINDIN 1"/>
    <property type="match status" value="1"/>
</dbReference>
<dbReference type="Gene3D" id="1.10.238.10">
    <property type="entry name" value="EF-hand"/>
    <property type="match status" value="1"/>
</dbReference>
<feature type="chain" id="PRO_5045089933" evidence="3">
    <location>
        <begin position="22"/>
        <end position="190"/>
    </location>
</feature>
<sequence>MRLISAVSLLAALASAGSVLADLSWADKHMREEHNINSYDPSSFFILHDSDNSKFWTRADMLSLYGIMNPIDPTGHRKDPISPAQQDQVYNRICELIDKDHDGSVSLEEWLTFSREGGQLPDFGFGPGHHGDVEYEYEIHHWLKYHADDENDDNLNHPEDIEHEQLFHHMEDKAESDQHKNIPAKFRVQR</sequence>
<protein>
    <submittedName>
        <fullName evidence="5">Secretory pathway protein Ssp120</fullName>
    </submittedName>
</protein>
<dbReference type="EMBL" id="JBBJBU010000001">
    <property type="protein sequence ID" value="KAK7207557.1"/>
    <property type="molecule type" value="Genomic_DNA"/>
</dbReference>
<comment type="caution">
    <text evidence="5">The sequence shown here is derived from an EMBL/GenBank/DDBJ whole genome shotgun (WGS) entry which is preliminary data.</text>
</comment>
<dbReference type="GeneID" id="90037025"/>
<evidence type="ECO:0000313" key="6">
    <source>
        <dbReference type="Proteomes" id="UP001498771"/>
    </source>
</evidence>
<dbReference type="Proteomes" id="UP001498771">
    <property type="component" value="Unassembled WGS sequence"/>
</dbReference>
<dbReference type="RefSeq" id="XP_064770590.1">
    <property type="nucleotide sequence ID" value="XM_064911513.1"/>
</dbReference>
<dbReference type="SUPFAM" id="SSF47473">
    <property type="entry name" value="EF-hand"/>
    <property type="match status" value="1"/>
</dbReference>
<accession>A0ABR1FCR7</accession>
<dbReference type="PROSITE" id="PS50222">
    <property type="entry name" value="EF_HAND_2"/>
    <property type="match status" value="1"/>
</dbReference>
<gene>
    <name evidence="5" type="ORF">BZA70DRAFT_271619</name>
</gene>
<dbReference type="InterPro" id="IPR002048">
    <property type="entry name" value="EF_hand_dom"/>
</dbReference>
<dbReference type="PROSITE" id="PS00018">
    <property type="entry name" value="EF_HAND_1"/>
    <property type="match status" value="1"/>
</dbReference>
<evidence type="ECO:0000256" key="3">
    <source>
        <dbReference type="SAM" id="SignalP"/>
    </source>
</evidence>
<reference evidence="5 6" key="1">
    <citation type="submission" date="2024-03" db="EMBL/GenBank/DDBJ databases">
        <title>Genome-scale model development and genomic sequencing of the oleaginous clade Lipomyces.</title>
        <authorList>
            <consortium name="Lawrence Berkeley National Laboratory"/>
            <person name="Czajka J.J."/>
            <person name="Han Y."/>
            <person name="Kim J."/>
            <person name="Mondo S.J."/>
            <person name="Hofstad B.A."/>
            <person name="Robles A."/>
            <person name="Haridas S."/>
            <person name="Riley R."/>
            <person name="LaButti K."/>
            <person name="Pangilinan J."/>
            <person name="Andreopoulos W."/>
            <person name="Lipzen A."/>
            <person name="Yan J."/>
            <person name="Wang M."/>
            <person name="Ng V."/>
            <person name="Grigoriev I.V."/>
            <person name="Spatafora J.W."/>
            <person name="Magnuson J.K."/>
            <person name="Baker S.E."/>
            <person name="Pomraning K.R."/>
        </authorList>
    </citation>
    <scope>NUCLEOTIDE SEQUENCE [LARGE SCALE GENOMIC DNA]</scope>
    <source>
        <strain evidence="5 6">Phaff 52-87</strain>
    </source>
</reference>
<name>A0ABR1FCR7_9ASCO</name>
<dbReference type="InterPro" id="IPR040250">
    <property type="entry name" value="Nucleobindin"/>
</dbReference>
<dbReference type="InterPro" id="IPR018247">
    <property type="entry name" value="EF_Hand_1_Ca_BS"/>
</dbReference>
<evidence type="ECO:0000256" key="1">
    <source>
        <dbReference type="ARBA" id="ARBA00022729"/>
    </source>
</evidence>
<proteinExistence type="predicted"/>
<evidence type="ECO:0000313" key="5">
    <source>
        <dbReference type="EMBL" id="KAK7207557.1"/>
    </source>
</evidence>
<evidence type="ECO:0000256" key="2">
    <source>
        <dbReference type="ARBA" id="ARBA00022837"/>
    </source>
</evidence>
<feature type="signal peptide" evidence="3">
    <location>
        <begin position="1"/>
        <end position="21"/>
    </location>
</feature>
<evidence type="ECO:0000259" key="4">
    <source>
        <dbReference type="PROSITE" id="PS50222"/>
    </source>
</evidence>
<keyword evidence="6" id="KW-1185">Reference proteome</keyword>
<keyword evidence="1 3" id="KW-0732">Signal</keyword>
<organism evidence="5 6">
    <name type="scientific">Myxozyma melibiosi</name>
    <dbReference type="NCBI Taxonomy" id="54550"/>
    <lineage>
        <taxon>Eukaryota</taxon>
        <taxon>Fungi</taxon>
        <taxon>Dikarya</taxon>
        <taxon>Ascomycota</taxon>
        <taxon>Saccharomycotina</taxon>
        <taxon>Lipomycetes</taxon>
        <taxon>Lipomycetales</taxon>
        <taxon>Lipomycetaceae</taxon>
        <taxon>Myxozyma</taxon>
    </lineage>
</organism>
<keyword evidence="2" id="KW-0106">Calcium</keyword>